<sequence>MHWPKYLVVFNYISEIKSCSDQHTFHCKYNALVWPVKLTKPEKLKTKNSVCHYLPLHVLSQPVYLL</sequence>
<protein>
    <submittedName>
        <fullName evidence="1">Uncharacterized protein</fullName>
    </submittedName>
</protein>
<reference evidence="1" key="1">
    <citation type="submission" date="2015-07" db="EMBL/GenBank/DDBJ databases">
        <title>MeaNS - Measles Nucleotide Surveillance Program.</title>
        <authorList>
            <person name="Tran T."/>
            <person name="Druce J."/>
        </authorList>
    </citation>
    <scope>NUCLEOTIDE SEQUENCE</scope>
    <source>
        <strain evidence="1">UCB-OBI-ISO-001</strain>
        <tissue evidence="1">Gonad</tissue>
    </source>
</reference>
<proteinExistence type="predicted"/>
<dbReference type="EMBL" id="KQ420137">
    <property type="protein sequence ID" value="KOF81170.1"/>
    <property type="molecule type" value="Genomic_DNA"/>
</dbReference>
<organism evidence="1">
    <name type="scientific">Octopus bimaculoides</name>
    <name type="common">California two-spotted octopus</name>
    <dbReference type="NCBI Taxonomy" id="37653"/>
    <lineage>
        <taxon>Eukaryota</taxon>
        <taxon>Metazoa</taxon>
        <taxon>Spiralia</taxon>
        <taxon>Lophotrochozoa</taxon>
        <taxon>Mollusca</taxon>
        <taxon>Cephalopoda</taxon>
        <taxon>Coleoidea</taxon>
        <taxon>Octopodiformes</taxon>
        <taxon>Octopoda</taxon>
        <taxon>Incirrata</taxon>
        <taxon>Octopodidae</taxon>
        <taxon>Octopus</taxon>
    </lineage>
</organism>
<gene>
    <name evidence="1" type="ORF">OCBIM_22026890mg</name>
</gene>
<name>A0A0L8GX73_OCTBM</name>
<evidence type="ECO:0000313" key="1">
    <source>
        <dbReference type="EMBL" id="KOF81170.1"/>
    </source>
</evidence>
<accession>A0A0L8GX73</accession>
<dbReference type="AlphaFoldDB" id="A0A0L8GX73"/>